<reference evidence="2" key="1">
    <citation type="journal article" date="2020" name="mSystems">
        <title>Genome- and Community-Level Interaction Insights into Carbon Utilization and Element Cycling Functions of Hydrothermarchaeota in Hydrothermal Sediment.</title>
        <authorList>
            <person name="Zhou Z."/>
            <person name="Liu Y."/>
            <person name="Xu W."/>
            <person name="Pan J."/>
            <person name="Luo Z.H."/>
            <person name="Li M."/>
        </authorList>
    </citation>
    <scope>NUCLEOTIDE SEQUENCE [LARGE SCALE GENOMIC DNA]</scope>
    <source>
        <strain evidence="2">SpSt-87</strain>
    </source>
</reference>
<sequence>MIDFHIHSRYSDGQAGVEEIARKAREKGIRVIAIVDHSIELPFGLTERKAKMREIEIENASSIYGIKIYSGIECSINAEGEVVLPDFDFDFVIASVHDYVYGEDYYRRILSCIEKYDVDVIGHPFSGLFGFNGRNEKLDERLLDSVEELGVAIELNSSHRSPQDEFLSLCLDRKIFYSIGSDSHTLSAVGDVGWSIEKAKRYMTKAKLFTP</sequence>
<dbReference type="InterPro" id="IPR004013">
    <property type="entry name" value="PHP_dom"/>
</dbReference>
<dbReference type="GO" id="GO:0042578">
    <property type="term" value="F:phosphoric ester hydrolase activity"/>
    <property type="evidence" value="ECO:0007669"/>
    <property type="project" value="TreeGrafter"/>
</dbReference>
<organism evidence="2">
    <name type="scientific">Archaeoglobus fulgidus</name>
    <dbReference type="NCBI Taxonomy" id="2234"/>
    <lineage>
        <taxon>Archaea</taxon>
        <taxon>Methanobacteriati</taxon>
        <taxon>Methanobacteriota</taxon>
        <taxon>Archaeoglobi</taxon>
        <taxon>Archaeoglobales</taxon>
        <taxon>Archaeoglobaceae</taxon>
        <taxon>Archaeoglobus</taxon>
    </lineage>
</organism>
<dbReference type="SUPFAM" id="SSF89550">
    <property type="entry name" value="PHP domain-like"/>
    <property type="match status" value="1"/>
</dbReference>
<evidence type="ECO:0000259" key="1">
    <source>
        <dbReference type="SMART" id="SM00481"/>
    </source>
</evidence>
<protein>
    <submittedName>
        <fullName evidence="2">PHP domain-containing protein</fullName>
    </submittedName>
</protein>
<dbReference type="InterPro" id="IPR050243">
    <property type="entry name" value="PHP_phosphatase"/>
</dbReference>
<name>A0A7C3M9Q9_ARCFL</name>
<dbReference type="Gene3D" id="3.20.20.140">
    <property type="entry name" value="Metal-dependent hydrolases"/>
    <property type="match status" value="1"/>
</dbReference>
<gene>
    <name evidence="2" type="ORF">ENW66_02430</name>
</gene>
<dbReference type="PANTHER" id="PTHR36928">
    <property type="entry name" value="PHOSPHATASE YCDX-RELATED"/>
    <property type="match status" value="1"/>
</dbReference>
<dbReference type="Pfam" id="PF02811">
    <property type="entry name" value="PHP"/>
    <property type="match status" value="1"/>
</dbReference>
<dbReference type="GO" id="GO:0008270">
    <property type="term" value="F:zinc ion binding"/>
    <property type="evidence" value="ECO:0007669"/>
    <property type="project" value="TreeGrafter"/>
</dbReference>
<dbReference type="EMBL" id="DTLB01000010">
    <property type="protein sequence ID" value="HFW31798.1"/>
    <property type="molecule type" value="Genomic_DNA"/>
</dbReference>
<dbReference type="InterPro" id="IPR016195">
    <property type="entry name" value="Pol/histidinol_Pase-like"/>
</dbReference>
<proteinExistence type="predicted"/>
<dbReference type="AlphaFoldDB" id="A0A7C3M9Q9"/>
<feature type="domain" description="Polymerase/histidinol phosphatase N-terminal" evidence="1">
    <location>
        <begin position="2"/>
        <end position="78"/>
    </location>
</feature>
<comment type="caution">
    <text evidence="2">The sequence shown here is derived from an EMBL/GenBank/DDBJ whole genome shotgun (WGS) entry which is preliminary data.</text>
</comment>
<dbReference type="InterPro" id="IPR003141">
    <property type="entry name" value="Pol/His_phosphatase_N"/>
</dbReference>
<accession>A0A7C3M9Q9</accession>
<dbReference type="SMART" id="SM00481">
    <property type="entry name" value="POLIIIAc"/>
    <property type="match status" value="1"/>
</dbReference>
<dbReference type="PANTHER" id="PTHR36928:SF1">
    <property type="entry name" value="PHOSPHATASE YCDX-RELATED"/>
    <property type="match status" value="1"/>
</dbReference>
<dbReference type="GO" id="GO:0005829">
    <property type="term" value="C:cytosol"/>
    <property type="evidence" value="ECO:0007669"/>
    <property type="project" value="TreeGrafter"/>
</dbReference>
<evidence type="ECO:0000313" key="2">
    <source>
        <dbReference type="EMBL" id="HFW31798.1"/>
    </source>
</evidence>